<dbReference type="InterPro" id="IPR036922">
    <property type="entry name" value="Rieske_2Fe-2S_sf"/>
</dbReference>
<feature type="domain" description="Rieske" evidence="6">
    <location>
        <begin position="56"/>
        <end position="160"/>
    </location>
</feature>
<dbReference type="PANTHER" id="PTHR21266:SF60">
    <property type="entry name" value="3-KETOSTEROID-9-ALPHA-MONOOXYGENASE, OXYGENASE COMPONENT"/>
    <property type="match status" value="1"/>
</dbReference>
<dbReference type="SUPFAM" id="SSF50022">
    <property type="entry name" value="ISP domain"/>
    <property type="match status" value="1"/>
</dbReference>
<keyword evidence="2" id="KW-0479">Metal-binding</keyword>
<keyword evidence="7" id="KW-0223">Dioxygenase</keyword>
<evidence type="ECO:0000313" key="7">
    <source>
        <dbReference type="EMBL" id="KAB0580651.1"/>
    </source>
</evidence>
<keyword evidence="1" id="KW-0001">2Fe-2S</keyword>
<dbReference type="Gene3D" id="3.90.380.10">
    <property type="entry name" value="Naphthalene 1,2-dioxygenase Alpha Subunit, Chain A, domain 1"/>
    <property type="match status" value="1"/>
</dbReference>
<evidence type="ECO:0000256" key="1">
    <source>
        <dbReference type="ARBA" id="ARBA00022714"/>
    </source>
</evidence>
<dbReference type="Pfam" id="PF00355">
    <property type="entry name" value="Rieske"/>
    <property type="match status" value="1"/>
</dbReference>
<dbReference type="Proteomes" id="UP000430120">
    <property type="component" value="Unassembled WGS sequence"/>
</dbReference>
<dbReference type="Pfam" id="PF19112">
    <property type="entry name" value="VanA_C"/>
    <property type="match status" value="1"/>
</dbReference>
<organism evidence="7 8">
    <name type="scientific">Ideonella dechloratans</name>
    <dbReference type="NCBI Taxonomy" id="36863"/>
    <lineage>
        <taxon>Bacteria</taxon>
        <taxon>Pseudomonadati</taxon>
        <taxon>Pseudomonadota</taxon>
        <taxon>Betaproteobacteria</taxon>
        <taxon>Burkholderiales</taxon>
        <taxon>Sphaerotilaceae</taxon>
        <taxon>Ideonella</taxon>
    </lineage>
</organism>
<evidence type="ECO:0000256" key="3">
    <source>
        <dbReference type="ARBA" id="ARBA00023002"/>
    </source>
</evidence>
<proteinExistence type="predicted"/>
<evidence type="ECO:0000259" key="6">
    <source>
        <dbReference type="PROSITE" id="PS51296"/>
    </source>
</evidence>
<dbReference type="PROSITE" id="PS51296">
    <property type="entry name" value="RIESKE"/>
    <property type="match status" value="1"/>
</dbReference>
<dbReference type="SUPFAM" id="SSF55961">
    <property type="entry name" value="Bet v1-like"/>
    <property type="match status" value="1"/>
</dbReference>
<keyword evidence="4" id="KW-0408">Iron</keyword>
<accession>A0A643FAA8</accession>
<dbReference type="InterPro" id="IPR044043">
    <property type="entry name" value="VanA_C_cat"/>
</dbReference>
<evidence type="ECO:0000256" key="2">
    <source>
        <dbReference type="ARBA" id="ARBA00022723"/>
    </source>
</evidence>
<comment type="caution">
    <text evidence="7">The sequence shown here is derived from an EMBL/GenBank/DDBJ whole genome shotgun (WGS) entry which is preliminary data.</text>
</comment>
<dbReference type="AlphaFoldDB" id="A0A643FAA8"/>
<keyword evidence="8" id="KW-1185">Reference proteome</keyword>
<evidence type="ECO:0000256" key="4">
    <source>
        <dbReference type="ARBA" id="ARBA00023004"/>
    </source>
</evidence>
<dbReference type="Gene3D" id="2.102.10.10">
    <property type="entry name" value="Rieske [2Fe-2S] iron-sulphur domain"/>
    <property type="match status" value="1"/>
</dbReference>
<dbReference type="GO" id="GO:0046872">
    <property type="term" value="F:metal ion binding"/>
    <property type="evidence" value="ECO:0007669"/>
    <property type="project" value="UniProtKB-KW"/>
</dbReference>
<reference evidence="7 8" key="1">
    <citation type="submission" date="2019-09" db="EMBL/GenBank/DDBJ databases">
        <title>Draft genome sequences of 48 bacterial type strains from the CCUG.</title>
        <authorList>
            <person name="Tunovic T."/>
            <person name="Pineiro-Iglesias B."/>
            <person name="Unosson C."/>
            <person name="Inganas E."/>
            <person name="Ohlen M."/>
            <person name="Cardew S."/>
            <person name="Jensie-Markopoulos S."/>
            <person name="Salva-Serra F."/>
            <person name="Jaen-Luchoro D."/>
            <person name="Karlsson R."/>
            <person name="Svensson-Stadler L."/>
            <person name="Chun J."/>
            <person name="Moore E."/>
        </authorList>
    </citation>
    <scope>NUCLEOTIDE SEQUENCE [LARGE SCALE GENOMIC DNA]</scope>
    <source>
        <strain evidence="7 8">CCUG 30977</strain>
    </source>
</reference>
<dbReference type="CDD" id="cd03469">
    <property type="entry name" value="Rieske_RO_Alpha_N"/>
    <property type="match status" value="1"/>
</dbReference>
<evidence type="ECO:0000313" key="8">
    <source>
        <dbReference type="Proteomes" id="UP000430120"/>
    </source>
</evidence>
<dbReference type="GO" id="GO:0051537">
    <property type="term" value="F:2 iron, 2 sulfur cluster binding"/>
    <property type="evidence" value="ECO:0007669"/>
    <property type="project" value="UniProtKB-KW"/>
</dbReference>
<evidence type="ECO:0000256" key="5">
    <source>
        <dbReference type="ARBA" id="ARBA00023014"/>
    </source>
</evidence>
<dbReference type="OrthoDB" id="9790995at2"/>
<gene>
    <name evidence="7" type="ORF">F7Q92_13380</name>
</gene>
<protein>
    <submittedName>
        <fullName evidence="7">Aromatic ring-hydroxylating dioxygenase subunit alpha</fullName>
    </submittedName>
</protein>
<dbReference type="EMBL" id="VZPB01000031">
    <property type="protein sequence ID" value="KAB0580651.1"/>
    <property type="molecule type" value="Genomic_DNA"/>
</dbReference>
<dbReference type="InterPro" id="IPR050584">
    <property type="entry name" value="Cholesterol_7-desaturase"/>
</dbReference>
<sequence length="380" mass="42831">MSIMVVSVPQMEQAIAPGPLHRPRRLGTKRALLLPLFQGIPMTAPLRDPVLINDWHPVAIAAELAPGQQTATLLLDTHVLLWRSQDGRLHAWEDRCPHRGMKLSMGTLQSDGITCPYHGWIFGEDGQCKHIPAMPELTPERMTGRVTTYAVQERYGLVWVCLGTPAQDVLPFPEFADARLRKVWCGPYEVAASGPRLVENFLDMSHFAWVHTDILGEKSRPEIPDYEVQNFDDPVYGSGVRAVQCQAWQPRANKLSDSGSLVAYTYRVVRPLTAILTKEPEAMAGFHEAISLHLQPMTETRTRAWIILAMTNFESSDAELRQFQDTIFLQDQPIVENQSPLRLPLVPGMEMSIPVDRMSLAYRRYLKQLGLRYGVVSEAE</sequence>
<dbReference type="InterPro" id="IPR017941">
    <property type="entry name" value="Rieske_2Fe-2S"/>
</dbReference>
<name>A0A643FAA8_IDEDE</name>
<keyword evidence="3" id="KW-0560">Oxidoreductase</keyword>
<keyword evidence="5" id="KW-0411">Iron-sulfur</keyword>
<dbReference type="PANTHER" id="PTHR21266">
    <property type="entry name" value="IRON-SULFUR DOMAIN CONTAINING PROTEIN"/>
    <property type="match status" value="1"/>
</dbReference>
<dbReference type="GO" id="GO:0051213">
    <property type="term" value="F:dioxygenase activity"/>
    <property type="evidence" value="ECO:0007669"/>
    <property type="project" value="UniProtKB-KW"/>
</dbReference>